<evidence type="ECO:0000313" key="1">
    <source>
        <dbReference type="EMBL" id="AAL60204.1"/>
    </source>
</evidence>
<sequence>MFLVLKKKHICHRNLVNILQLNMYVCCLDKCNHCKHLYDLGFCFYFEMGAFLFTSSLKTKNCFCKEMRFFLNNKKCLADSLLNKNLPNFLIDYFKPFVTWYSFASQFRFRVITFPLFLRKMKKVILLSEGERHSFIFFFVFFFFYDLQAQYLVLQLPELGIVAAAR</sequence>
<reference evidence="1" key="1">
    <citation type="submission" date="2001-11" db="EMBL/GenBank/DDBJ databases">
        <authorList>
            <person name="Xie H."/>
            <person name="Chen Z."/>
        </authorList>
    </citation>
    <scope>NUCLEOTIDE SEQUENCE</scope>
</reference>
<name>Q8WXF2_HUMAN</name>
<organism evidence="1">
    <name type="scientific">Homo sapiens</name>
    <name type="common">Human</name>
    <dbReference type="NCBI Taxonomy" id="9606"/>
    <lineage>
        <taxon>Eukaryota</taxon>
        <taxon>Metazoa</taxon>
        <taxon>Chordata</taxon>
        <taxon>Craniata</taxon>
        <taxon>Vertebrata</taxon>
        <taxon>Euteleostomi</taxon>
        <taxon>Mammalia</taxon>
        <taxon>Eutheria</taxon>
        <taxon>Euarchontoglires</taxon>
        <taxon>Primates</taxon>
        <taxon>Haplorrhini</taxon>
        <taxon>Catarrhini</taxon>
        <taxon>Hominidae</taxon>
        <taxon>Homo</taxon>
    </lineage>
</organism>
<dbReference type="AlphaFoldDB" id="Q8WXF2"/>
<protein>
    <submittedName>
        <fullName evidence="1">HLCDGP1</fullName>
    </submittedName>
</protein>
<dbReference type="IntAct" id="Q8WXF2">
    <property type="interactions" value="1"/>
</dbReference>
<reference evidence="1" key="2">
    <citation type="journal article" date="2003" name="Ai Zheng">
        <title>Cloning and expression analysis of lung carcinoma related gene HLCDG1.</title>
        <authorList>
            <person name="Xie H.L."/>
            <person name="Chen Z.C."/>
            <person name="He C.M."/>
            <person name="Li Y.J."/>
            <person name="Zou F.Y."/>
            <person name="Guan Y.J."/>
        </authorList>
    </citation>
    <scope>NUCLEOTIDE SEQUENCE</scope>
</reference>
<accession>Q8WXF2</accession>
<proteinExistence type="evidence at transcript level"/>
<dbReference type="EMBL" id="AF447582">
    <property type="protein sequence ID" value="AAL60204.1"/>
    <property type="molecule type" value="mRNA"/>
</dbReference>